<organism evidence="2 3">
    <name type="scientific">Sphingomonas guangdongensis</name>
    <dbReference type="NCBI Taxonomy" id="1141890"/>
    <lineage>
        <taxon>Bacteria</taxon>
        <taxon>Pseudomonadati</taxon>
        <taxon>Pseudomonadota</taxon>
        <taxon>Alphaproteobacteria</taxon>
        <taxon>Sphingomonadales</taxon>
        <taxon>Sphingomonadaceae</taxon>
        <taxon>Sphingomonas</taxon>
    </lineage>
</organism>
<dbReference type="GO" id="GO:0016020">
    <property type="term" value="C:membrane"/>
    <property type="evidence" value="ECO:0007669"/>
    <property type="project" value="InterPro"/>
</dbReference>
<dbReference type="Proteomes" id="UP000219494">
    <property type="component" value="Unassembled WGS sequence"/>
</dbReference>
<feature type="transmembrane region" description="Helical" evidence="1">
    <location>
        <begin position="60"/>
        <end position="78"/>
    </location>
</feature>
<evidence type="ECO:0000313" key="2">
    <source>
        <dbReference type="EMBL" id="SOB88153.1"/>
    </source>
</evidence>
<keyword evidence="1" id="KW-1133">Transmembrane helix</keyword>
<dbReference type="InterPro" id="IPR003844">
    <property type="entry name" value="UPF0060"/>
</dbReference>
<accession>A0A285R220</accession>
<evidence type="ECO:0000256" key="1">
    <source>
        <dbReference type="SAM" id="Phobius"/>
    </source>
</evidence>
<reference evidence="2 3" key="1">
    <citation type="submission" date="2017-07" db="EMBL/GenBank/DDBJ databases">
        <authorList>
            <person name="Sun Z.S."/>
            <person name="Albrecht U."/>
            <person name="Echele G."/>
            <person name="Lee C.C."/>
        </authorList>
    </citation>
    <scope>NUCLEOTIDE SEQUENCE [LARGE SCALE GENOMIC DNA]</scope>
    <source>
        <strain evidence="2 3">CGMCC 1.12672</strain>
    </source>
</reference>
<keyword evidence="1" id="KW-0812">Transmembrane</keyword>
<feature type="transmembrane region" description="Helical" evidence="1">
    <location>
        <begin position="34"/>
        <end position="54"/>
    </location>
</feature>
<feature type="transmembrane region" description="Helical" evidence="1">
    <location>
        <begin position="6"/>
        <end position="25"/>
    </location>
</feature>
<keyword evidence="1" id="KW-0472">Membrane</keyword>
<name>A0A285R220_9SPHN</name>
<sequence>MHLTYAAFPGLLAMQLAGLFATWTWSRCASGSRYLVTGSAVLLSMVGILCLLPGVEPRRYLIFAAGYLLAGLLWAWSIDDLPPTRWRSNEVTVAALSTSLFALAAM</sequence>
<keyword evidence="3" id="KW-1185">Reference proteome</keyword>
<dbReference type="Pfam" id="PF02694">
    <property type="entry name" value="UPF0060"/>
    <property type="match status" value="1"/>
</dbReference>
<evidence type="ECO:0000313" key="3">
    <source>
        <dbReference type="Proteomes" id="UP000219494"/>
    </source>
</evidence>
<gene>
    <name evidence="2" type="ORF">SAMN06297144_3297</name>
</gene>
<proteinExistence type="predicted"/>
<dbReference type="EMBL" id="OBMI01000003">
    <property type="protein sequence ID" value="SOB88153.1"/>
    <property type="molecule type" value="Genomic_DNA"/>
</dbReference>
<dbReference type="AlphaFoldDB" id="A0A285R220"/>
<protein>
    <submittedName>
        <fullName evidence="2">Uncharacterized BCR, YnfA/UPF0060 family</fullName>
    </submittedName>
</protein>